<keyword evidence="2" id="KW-0808">Transferase</keyword>
<evidence type="ECO:0000313" key="3">
    <source>
        <dbReference type="EMBL" id="SPC86666.1"/>
    </source>
</evidence>
<dbReference type="EMBL" id="OIVN01000868">
    <property type="protein sequence ID" value="SPC86666.1"/>
    <property type="molecule type" value="Genomic_DNA"/>
</dbReference>
<name>A0A2N9F6W8_FAGSY</name>
<dbReference type="InterPro" id="IPR002213">
    <property type="entry name" value="UDP_glucos_trans"/>
</dbReference>
<dbReference type="Gene3D" id="3.40.50.2000">
    <property type="entry name" value="Glycogen Phosphorylase B"/>
    <property type="match status" value="2"/>
</dbReference>
<dbReference type="GO" id="GO:0008194">
    <property type="term" value="F:UDP-glycosyltransferase activity"/>
    <property type="evidence" value="ECO:0007669"/>
    <property type="project" value="InterPro"/>
</dbReference>
<dbReference type="CDD" id="cd03784">
    <property type="entry name" value="GT1_Gtf-like"/>
    <property type="match status" value="1"/>
</dbReference>
<evidence type="ECO:0000256" key="2">
    <source>
        <dbReference type="ARBA" id="ARBA00022679"/>
    </source>
</evidence>
<proteinExistence type="inferred from homology"/>
<dbReference type="Pfam" id="PF00201">
    <property type="entry name" value="UDPGT"/>
    <property type="match status" value="1"/>
</dbReference>
<organism evidence="3">
    <name type="scientific">Fagus sylvatica</name>
    <name type="common">Beechnut</name>
    <dbReference type="NCBI Taxonomy" id="28930"/>
    <lineage>
        <taxon>Eukaryota</taxon>
        <taxon>Viridiplantae</taxon>
        <taxon>Streptophyta</taxon>
        <taxon>Embryophyta</taxon>
        <taxon>Tracheophyta</taxon>
        <taxon>Spermatophyta</taxon>
        <taxon>Magnoliopsida</taxon>
        <taxon>eudicotyledons</taxon>
        <taxon>Gunneridae</taxon>
        <taxon>Pentapetalae</taxon>
        <taxon>rosids</taxon>
        <taxon>fabids</taxon>
        <taxon>Fagales</taxon>
        <taxon>Fagaceae</taxon>
        <taxon>Fagus</taxon>
    </lineage>
</organism>
<evidence type="ECO:0000256" key="1">
    <source>
        <dbReference type="ARBA" id="ARBA00009995"/>
    </source>
</evidence>
<reference evidence="3" key="1">
    <citation type="submission" date="2018-02" db="EMBL/GenBank/DDBJ databases">
        <authorList>
            <person name="Cohen D.B."/>
            <person name="Kent A.D."/>
        </authorList>
    </citation>
    <scope>NUCLEOTIDE SEQUENCE</scope>
</reference>
<dbReference type="PANTHER" id="PTHR11926:SF774">
    <property type="entry name" value="UDP-GLYCOSYLTRANSFERASE 85A1-RELATED"/>
    <property type="match status" value="1"/>
</dbReference>
<dbReference type="AlphaFoldDB" id="A0A2N9F6W8"/>
<protein>
    <recommendedName>
        <fullName evidence="4">UDP-glycosyltransferases domain-containing protein</fullName>
    </recommendedName>
</protein>
<gene>
    <name evidence="3" type="ORF">FSB_LOCUS14548</name>
</gene>
<accession>A0A2N9F6W8</accession>
<dbReference type="PANTHER" id="PTHR11926">
    <property type="entry name" value="GLUCOSYL/GLUCURONOSYL TRANSFERASES"/>
    <property type="match status" value="1"/>
</dbReference>
<comment type="similarity">
    <text evidence="1">Belongs to the UDP-glycosyltransferase family.</text>
</comment>
<dbReference type="SUPFAM" id="SSF53756">
    <property type="entry name" value="UDP-Glycosyltransferase/glycogen phosphorylase"/>
    <property type="match status" value="1"/>
</dbReference>
<evidence type="ECO:0008006" key="4">
    <source>
        <dbReference type="Google" id="ProtNLM"/>
    </source>
</evidence>
<sequence length="397" mass="44666">MDPTGAELSIVRHVVAMPFPCQGHINAMMSLCKILSSRKLGLLITFVVTEEWLGCIGSEPKPDNIRFASIPNIVERAKAVEFGGGFDEAVNTKMEGPLEQLLDRLEPPVVSIIADFELQWAVGFGFRMNIPVASLWTMSATFFSVLHHYYVFKQAQPQHRLLHLIDHGDKHLEDIAGISSTHLEDLRTVFHENNPNGMKIVLECISKAPKAQHLLVNSVYELEPQAFDSLKAIFPFPVYPIGPATRAQMDEFAAAFCNSGVRFLWVAREEASRLKESCGDKGFVVPWCDQLRVLCHPSVGGFWSHCGWNSTQEAVFSGIPMLTFPLFLDQVPNSTQIVEDWKNGWRVKRAEVGSDILVAKEEILELVQRFMDPENCVGKETRKESKRTKKYLSSSDY</sequence>